<dbReference type="InterPro" id="IPR027268">
    <property type="entry name" value="Peptidase_M4/M1_CTD_sf"/>
</dbReference>
<evidence type="ECO:0000259" key="10">
    <source>
        <dbReference type="Pfam" id="PF01433"/>
    </source>
</evidence>
<dbReference type="Proteomes" id="UP001210925">
    <property type="component" value="Unassembled WGS sequence"/>
</dbReference>
<dbReference type="Gene3D" id="1.50.10.10">
    <property type="match status" value="1"/>
</dbReference>
<dbReference type="SUPFAM" id="SSF55486">
    <property type="entry name" value="Metalloproteases ('zincins'), catalytic domain"/>
    <property type="match status" value="1"/>
</dbReference>
<dbReference type="Gene3D" id="2.60.40.1730">
    <property type="entry name" value="tricorn interacting facor f3 domain"/>
    <property type="match status" value="1"/>
</dbReference>
<evidence type="ECO:0000256" key="9">
    <source>
        <dbReference type="PIRSR" id="PIRSR634016-3"/>
    </source>
</evidence>
<keyword evidence="14" id="KW-1185">Reference proteome</keyword>
<dbReference type="GO" id="GO:0008270">
    <property type="term" value="F:zinc ion binding"/>
    <property type="evidence" value="ECO:0007669"/>
    <property type="project" value="InterPro"/>
</dbReference>
<dbReference type="Gene3D" id="1.10.390.10">
    <property type="entry name" value="Neutral Protease Domain 2"/>
    <property type="match status" value="1"/>
</dbReference>
<evidence type="ECO:0000256" key="6">
    <source>
        <dbReference type="ARBA" id="ARBA00022833"/>
    </source>
</evidence>
<dbReference type="CDD" id="cd09601">
    <property type="entry name" value="M1_APN-Q_like"/>
    <property type="match status" value="1"/>
</dbReference>
<dbReference type="FunFam" id="1.10.390.10:FF:000001">
    <property type="entry name" value="Aminopeptidase"/>
    <property type="match status" value="1"/>
</dbReference>
<keyword evidence="7" id="KW-0482">Metalloprotease</keyword>
<dbReference type="InterPro" id="IPR050344">
    <property type="entry name" value="Peptidase_M1_aminopeptidases"/>
</dbReference>
<dbReference type="SUPFAM" id="SSF63737">
    <property type="entry name" value="Leukotriene A4 hydrolase N-terminal domain"/>
    <property type="match status" value="1"/>
</dbReference>
<keyword evidence="2" id="KW-0031">Aminopeptidase</keyword>
<protein>
    <recommendedName>
        <fullName evidence="15">Aminopeptidase</fullName>
    </recommendedName>
</protein>
<dbReference type="GO" id="GO:0005737">
    <property type="term" value="C:cytoplasm"/>
    <property type="evidence" value="ECO:0007669"/>
    <property type="project" value="TreeGrafter"/>
</dbReference>
<evidence type="ECO:0000256" key="3">
    <source>
        <dbReference type="ARBA" id="ARBA00022670"/>
    </source>
</evidence>
<feature type="active site" description="Proton acceptor" evidence="8">
    <location>
        <position position="775"/>
    </location>
</feature>
<dbReference type="InterPro" id="IPR012341">
    <property type="entry name" value="6hp_glycosidase-like_sf"/>
</dbReference>
<dbReference type="InterPro" id="IPR042097">
    <property type="entry name" value="Aminopeptidase_N-like_N_sf"/>
</dbReference>
<dbReference type="InterPro" id="IPR045357">
    <property type="entry name" value="Aminopeptidase_N-like_N"/>
</dbReference>
<feature type="domain" description="Aminopeptidase N-like N-terminal" evidence="12">
    <location>
        <begin position="464"/>
        <end position="671"/>
    </location>
</feature>
<evidence type="ECO:0000256" key="2">
    <source>
        <dbReference type="ARBA" id="ARBA00022438"/>
    </source>
</evidence>
<comment type="cofactor">
    <cofactor evidence="9">
        <name>Zn(2+)</name>
        <dbReference type="ChEBI" id="CHEBI:29105"/>
    </cofactor>
    <text evidence="9">Binds 1 zinc ion per subunit.</text>
</comment>
<feature type="binding site" evidence="9">
    <location>
        <position position="774"/>
    </location>
    <ligand>
        <name>Zn(2+)</name>
        <dbReference type="ChEBI" id="CHEBI:29105"/>
        <note>catalytic</note>
    </ligand>
</feature>
<dbReference type="GO" id="GO:0005975">
    <property type="term" value="P:carbohydrate metabolic process"/>
    <property type="evidence" value="ECO:0007669"/>
    <property type="project" value="InterPro"/>
</dbReference>
<dbReference type="Pfam" id="PF01433">
    <property type="entry name" value="Peptidase_M1"/>
    <property type="match status" value="1"/>
</dbReference>
<dbReference type="PRINTS" id="PR00756">
    <property type="entry name" value="ALADIPTASE"/>
</dbReference>
<evidence type="ECO:0000256" key="7">
    <source>
        <dbReference type="ARBA" id="ARBA00023049"/>
    </source>
</evidence>
<dbReference type="InterPro" id="IPR001930">
    <property type="entry name" value="Peptidase_M1"/>
</dbReference>
<dbReference type="Pfam" id="PF11838">
    <property type="entry name" value="ERAP1_C"/>
    <property type="match status" value="1"/>
</dbReference>
<evidence type="ECO:0000313" key="14">
    <source>
        <dbReference type="Proteomes" id="UP001210925"/>
    </source>
</evidence>
<reference evidence="13" key="1">
    <citation type="submission" date="2020-05" db="EMBL/GenBank/DDBJ databases">
        <title>Phylogenomic resolution of chytrid fungi.</title>
        <authorList>
            <person name="Stajich J.E."/>
            <person name="Amses K."/>
            <person name="Simmons R."/>
            <person name="Seto K."/>
            <person name="Myers J."/>
            <person name="Bonds A."/>
            <person name="Quandt C.A."/>
            <person name="Barry K."/>
            <person name="Liu P."/>
            <person name="Grigoriev I."/>
            <person name="Longcore J.E."/>
            <person name="James T.Y."/>
        </authorList>
    </citation>
    <scope>NUCLEOTIDE SEQUENCE</scope>
    <source>
        <strain evidence="13">PLAUS21</strain>
    </source>
</reference>
<evidence type="ECO:0000256" key="4">
    <source>
        <dbReference type="ARBA" id="ARBA00022723"/>
    </source>
</evidence>
<evidence type="ECO:0008006" key="15">
    <source>
        <dbReference type="Google" id="ProtNLM"/>
    </source>
</evidence>
<dbReference type="SUPFAM" id="SSF48208">
    <property type="entry name" value="Six-hairpin glycosidases"/>
    <property type="match status" value="1"/>
</dbReference>
<dbReference type="Gene3D" id="2.60.40.1910">
    <property type="match status" value="1"/>
</dbReference>
<dbReference type="EMBL" id="JADGKB010000139">
    <property type="protein sequence ID" value="KAJ3252496.1"/>
    <property type="molecule type" value="Genomic_DNA"/>
</dbReference>
<dbReference type="FunFam" id="2.60.40.1730:FF:000002">
    <property type="entry name" value="Aminopeptidase"/>
    <property type="match status" value="1"/>
</dbReference>
<comment type="caution">
    <text evidence="13">The sequence shown here is derived from an EMBL/GenBank/DDBJ whole genome shotgun (WGS) entry which is preliminary data.</text>
</comment>
<dbReference type="InterPro" id="IPR008928">
    <property type="entry name" value="6-hairpin_glycosidase_sf"/>
</dbReference>
<feature type="domain" description="Peptidase M1 membrane alanine aminopeptidase" evidence="10">
    <location>
        <begin position="705"/>
        <end position="919"/>
    </location>
</feature>
<organism evidence="13 14">
    <name type="scientific">Boothiomyces macroporosus</name>
    <dbReference type="NCBI Taxonomy" id="261099"/>
    <lineage>
        <taxon>Eukaryota</taxon>
        <taxon>Fungi</taxon>
        <taxon>Fungi incertae sedis</taxon>
        <taxon>Chytridiomycota</taxon>
        <taxon>Chytridiomycota incertae sedis</taxon>
        <taxon>Chytridiomycetes</taxon>
        <taxon>Rhizophydiales</taxon>
        <taxon>Terramycetaceae</taxon>
        <taxon>Boothiomyces</taxon>
    </lineage>
</organism>
<evidence type="ECO:0000256" key="8">
    <source>
        <dbReference type="PIRSR" id="PIRSR634016-1"/>
    </source>
</evidence>
<dbReference type="GO" id="GO:0070006">
    <property type="term" value="F:metalloaminopeptidase activity"/>
    <property type="evidence" value="ECO:0007669"/>
    <property type="project" value="TreeGrafter"/>
</dbReference>
<keyword evidence="3" id="KW-0645">Protease</keyword>
<sequence length="1360" mass="155352">MIIHNKELEKLVKQRYKKNELKEIMNLLKSKNTLAMNPIPNTSLYMSSSNCVLDKSLPEYTGHENVWIRDNVYIAFSYYMTNNYSAAVATVKDIEKFWLKYKNRWHNCIKGTVDPFNVMERPHIRFNGFALEENEQTWSHAENDSIGYFNWLYCKFAREGILVPETEMLVLIALFQNVVEYWHEADSGHWEESRKIEASSVGTAAAGFRELKWLLEENEGIKGKFEESLQSKLNELGIKLDYISGEELVTALYQKGHDSLYSILPFECRTEGQVRKVDGALIFLIFPLQIVSGDMALKILDEVNNNLVGEYGVRRYIGDSYWMADYKALFKEQSRTVDFSEVIGIRDRFFKKGQEAQWCNFDSMISCCYGLQVLQATTYEEVNSALEKQTHFFNRNLGQITGDECTFGPWLCPGSYYIERGKYVHDDVCNLLWTQANLITASVLLERCIDKANSIRNTLPSIAKPTHYALNIIPDLSVGKFAGHVSISLTITETTNVIVANAKDLNIRNASIVVFRITPGGLDMVDSWTKDPVTHRATQTASKITVNNSLETVSFHFEKEIPATAQIILHAEFQGNHNDQLSGFYKVAYEDESGNEKFAAVTQFEPGECRSCFPCWDEPSLKATFEIALYIPKQLIAISNMPVKEEADINVNGKELKVVKFEDTPLMSTFLVAFCVGEFDFLETTISTTPCRIYTPKGMKEHAKFALEVTTNLFTFFTKYFNLDYLLPKLDLVCVPDLSAEAMENWGLIVFRESVLLLEDSTKTKRSIASTIAHELAHQWFGNLVTMEWWDDLWLNEGFANFIGSLAVEYLFPKWNVFTDFISNEYNRALVLDSFPSSHPVHAYVCSTKDIDDVFDGISFNKGAAIIRMLNSYLGSDVFAAGITKYLIKYRLGCANRKQLWECLSEVSGKNISTLVHTWLIEPGYPIITVKENYDQEHNTLHLEITQKRFAPSSHNLDKTAWFIPISIITHKGVYQEQFLLAERTGAISIPYEDGENSFWKLNVRATGLYRVDYNLSQLKRIGNALRSNLNVLSTEDRVSLLLDINALSQARLVPEVGVLELLKGYEGEDNHVVLEEVSNLLSILRNRWYNNAVVLEGINSLGRKIFSDKVAQVGFEEAESDCHVKVSARTTVIKAAAEASDEAVLTELVSRFQSYKNDEYNVVHEDLRPLMFKVALSRSTDPKSDFLFLFKIYSDEDSDPEEQDAVLESIGAINDPELLKKLLTEFLFNPDLIKQQDITTILYSIAMYSPFAEEAVKILSHWLLSNWIEINVNVPQNMIGNVIRACLFKNYNSQFIQHLEAWLTGEECKSEEQKALRLKYLLNSRKSFDQVLENLHIITDWCAKDFGALEQWFKENGYI</sequence>
<dbReference type="GO" id="GO:0016020">
    <property type="term" value="C:membrane"/>
    <property type="evidence" value="ECO:0007669"/>
    <property type="project" value="TreeGrafter"/>
</dbReference>
<dbReference type="PANTHER" id="PTHR11533:SF174">
    <property type="entry name" value="PUROMYCIN-SENSITIVE AMINOPEPTIDASE-RELATED"/>
    <property type="match status" value="1"/>
</dbReference>
<dbReference type="GO" id="GO:0005615">
    <property type="term" value="C:extracellular space"/>
    <property type="evidence" value="ECO:0007669"/>
    <property type="project" value="TreeGrafter"/>
</dbReference>
<dbReference type="GO" id="GO:0006508">
    <property type="term" value="P:proteolysis"/>
    <property type="evidence" value="ECO:0007669"/>
    <property type="project" value="UniProtKB-KW"/>
</dbReference>
<accession>A0AAD5Y317</accession>
<dbReference type="InterPro" id="IPR024571">
    <property type="entry name" value="ERAP1-like_C_dom"/>
</dbReference>
<dbReference type="GO" id="GO:0043171">
    <property type="term" value="P:peptide catabolic process"/>
    <property type="evidence" value="ECO:0007669"/>
    <property type="project" value="TreeGrafter"/>
</dbReference>
<dbReference type="InterPro" id="IPR014782">
    <property type="entry name" value="Peptidase_M1_dom"/>
</dbReference>
<evidence type="ECO:0000313" key="13">
    <source>
        <dbReference type="EMBL" id="KAJ3252496.1"/>
    </source>
</evidence>
<gene>
    <name evidence="13" type="ORF">HK103_001434</name>
</gene>
<dbReference type="Gene3D" id="1.25.50.20">
    <property type="match status" value="1"/>
</dbReference>
<keyword evidence="6 9" id="KW-0862">Zinc</keyword>
<feature type="binding site" evidence="9">
    <location>
        <position position="797"/>
    </location>
    <ligand>
        <name>Zn(2+)</name>
        <dbReference type="ChEBI" id="CHEBI:29105"/>
        <note>catalytic</note>
    </ligand>
</feature>
<feature type="binding site" evidence="9">
    <location>
        <position position="778"/>
    </location>
    <ligand>
        <name>Zn(2+)</name>
        <dbReference type="ChEBI" id="CHEBI:29105"/>
        <note>catalytic</note>
    </ligand>
</feature>
<name>A0AAD5Y317_9FUNG</name>
<comment type="similarity">
    <text evidence="1">Belongs to the peptidase M1 family.</text>
</comment>
<keyword evidence="5" id="KW-0378">Hydrolase</keyword>
<evidence type="ECO:0000256" key="1">
    <source>
        <dbReference type="ARBA" id="ARBA00010136"/>
    </source>
</evidence>
<evidence type="ECO:0000259" key="12">
    <source>
        <dbReference type="Pfam" id="PF17900"/>
    </source>
</evidence>
<proteinExistence type="inferred from homology"/>
<dbReference type="PANTHER" id="PTHR11533">
    <property type="entry name" value="PROTEASE M1 ZINC METALLOPROTEASE"/>
    <property type="match status" value="1"/>
</dbReference>
<keyword evidence="4 9" id="KW-0479">Metal-binding</keyword>
<feature type="domain" description="ERAP1-like C-terminal" evidence="11">
    <location>
        <begin position="1000"/>
        <end position="1307"/>
    </location>
</feature>
<dbReference type="InterPro" id="IPR034016">
    <property type="entry name" value="M1_APN-typ"/>
</dbReference>
<dbReference type="GO" id="GO:0042277">
    <property type="term" value="F:peptide binding"/>
    <property type="evidence" value="ECO:0007669"/>
    <property type="project" value="TreeGrafter"/>
</dbReference>
<evidence type="ECO:0000256" key="5">
    <source>
        <dbReference type="ARBA" id="ARBA00022801"/>
    </source>
</evidence>
<dbReference type="Pfam" id="PF17900">
    <property type="entry name" value="Peptidase_M1_N"/>
    <property type="match status" value="1"/>
</dbReference>
<evidence type="ECO:0000259" key="11">
    <source>
        <dbReference type="Pfam" id="PF11838"/>
    </source>
</evidence>